<dbReference type="SUPFAM" id="SSF47413">
    <property type="entry name" value="lambda repressor-like DNA-binding domains"/>
    <property type="match status" value="1"/>
</dbReference>
<dbReference type="InterPro" id="IPR001387">
    <property type="entry name" value="Cro/C1-type_HTH"/>
</dbReference>
<dbReference type="AlphaFoldDB" id="X1RVN3"/>
<gene>
    <name evidence="1" type="ORF">S12H4_07366</name>
</gene>
<dbReference type="CDD" id="cd00093">
    <property type="entry name" value="HTH_XRE"/>
    <property type="match status" value="1"/>
</dbReference>
<sequence length="131" mass="15805">MVRNKSYDDFGIALEKLRKKAEVSYDTISFEIQVASSYIWNLVHMRRSTLPKDEIMKKIAGYFNKDPSYFYEWRLKRMLEFIDNNREFLDHCLRQAKRTIKKISDKPEEALEDFEKIERSGEEIKEKRGEI</sequence>
<organism evidence="1">
    <name type="scientific">marine sediment metagenome</name>
    <dbReference type="NCBI Taxonomy" id="412755"/>
    <lineage>
        <taxon>unclassified sequences</taxon>
        <taxon>metagenomes</taxon>
        <taxon>ecological metagenomes</taxon>
    </lineage>
</organism>
<proteinExistence type="predicted"/>
<protein>
    <submittedName>
        <fullName evidence="1">Uncharacterized protein</fullName>
    </submittedName>
</protein>
<dbReference type="EMBL" id="BARW01002707">
    <property type="protein sequence ID" value="GAI59534.1"/>
    <property type="molecule type" value="Genomic_DNA"/>
</dbReference>
<dbReference type="GO" id="GO:0003677">
    <property type="term" value="F:DNA binding"/>
    <property type="evidence" value="ECO:0007669"/>
    <property type="project" value="InterPro"/>
</dbReference>
<evidence type="ECO:0000313" key="1">
    <source>
        <dbReference type="EMBL" id="GAI59534.1"/>
    </source>
</evidence>
<name>X1RVN3_9ZZZZ</name>
<dbReference type="Gene3D" id="1.10.260.40">
    <property type="entry name" value="lambda repressor-like DNA-binding domains"/>
    <property type="match status" value="1"/>
</dbReference>
<reference evidence="1" key="1">
    <citation type="journal article" date="2014" name="Front. Microbiol.">
        <title>High frequency of phylogenetically diverse reductive dehalogenase-homologous genes in deep subseafloor sedimentary metagenomes.</title>
        <authorList>
            <person name="Kawai M."/>
            <person name="Futagami T."/>
            <person name="Toyoda A."/>
            <person name="Takaki Y."/>
            <person name="Nishi S."/>
            <person name="Hori S."/>
            <person name="Arai W."/>
            <person name="Tsubouchi T."/>
            <person name="Morono Y."/>
            <person name="Uchiyama I."/>
            <person name="Ito T."/>
            <person name="Fujiyama A."/>
            <person name="Inagaki F."/>
            <person name="Takami H."/>
        </authorList>
    </citation>
    <scope>NUCLEOTIDE SEQUENCE</scope>
    <source>
        <strain evidence="1">Expedition CK06-06</strain>
    </source>
</reference>
<comment type="caution">
    <text evidence="1">The sequence shown here is derived from an EMBL/GenBank/DDBJ whole genome shotgun (WGS) entry which is preliminary data.</text>
</comment>
<dbReference type="InterPro" id="IPR010982">
    <property type="entry name" value="Lambda_DNA-bd_dom_sf"/>
</dbReference>
<accession>X1RVN3</accession>